<keyword evidence="2" id="KW-0472">Membrane</keyword>
<gene>
    <name evidence="3" type="ORF">SODALDRAFT_319357</name>
</gene>
<protein>
    <recommendedName>
        <fullName evidence="5">PalH-domain-containing protein</fullName>
    </recommendedName>
</protein>
<dbReference type="STRING" id="1314773.A0A3N2Q7J6"/>
<proteinExistence type="predicted"/>
<evidence type="ECO:0000256" key="1">
    <source>
        <dbReference type="SAM" id="MobiDB-lite"/>
    </source>
</evidence>
<feature type="transmembrane region" description="Helical" evidence="2">
    <location>
        <begin position="81"/>
        <end position="104"/>
    </location>
</feature>
<feature type="transmembrane region" description="Helical" evidence="2">
    <location>
        <begin position="110"/>
        <end position="132"/>
    </location>
</feature>
<feature type="compositionally biased region" description="Low complexity" evidence="1">
    <location>
        <begin position="243"/>
        <end position="253"/>
    </location>
</feature>
<keyword evidence="4" id="KW-1185">Reference proteome</keyword>
<dbReference type="Proteomes" id="UP000272025">
    <property type="component" value="Unassembled WGS sequence"/>
</dbReference>
<feature type="transmembrane region" description="Helical" evidence="2">
    <location>
        <begin position="47"/>
        <end position="69"/>
    </location>
</feature>
<dbReference type="RefSeq" id="XP_028470555.1">
    <property type="nucleotide sequence ID" value="XM_028609447.1"/>
</dbReference>
<evidence type="ECO:0000313" key="3">
    <source>
        <dbReference type="EMBL" id="ROT42749.1"/>
    </source>
</evidence>
<accession>A0A3N2Q7J6</accession>
<evidence type="ECO:0000256" key="2">
    <source>
        <dbReference type="SAM" id="Phobius"/>
    </source>
</evidence>
<feature type="compositionally biased region" description="Basic and acidic residues" evidence="1">
    <location>
        <begin position="328"/>
        <end position="338"/>
    </location>
</feature>
<evidence type="ECO:0000313" key="4">
    <source>
        <dbReference type="Proteomes" id="UP000272025"/>
    </source>
</evidence>
<organism evidence="3 4">
    <name type="scientific">Sodiomyces alkalinus (strain CBS 110278 / VKM F-3762 / F11)</name>
    <name type="common">Alkaliphilic filamentous fungus</name>
    <dbReference type="NCBI Taxonomy" id="1314773"/>
    <lineage>
        <taxon>Eukaryota</taxon>
        <taxon>Fungi</taxon>
        <taxon>Dikarya</taxon>
        <taxon>Ascomycota</taxon>
        <taxon>Pezizomycotina</taxon>
        <taxon>Sordariomycetes</taxon>
        <taxon>Hypocreomycetidae</taxon>
        <taxon>Glomerellales</taxon>
        <taxon>Plectosphaerellaceae</taxon>
        <taxon>Sodiomyces</taxon>
    </lineage>
</organism>
<feature type="region of interest" description="Disordered" evidence="1">
    <location>
        <begin position="184"/>
        <end position="207"/>
    </location>
</feature>
<evidence type="ECO:0008006" key="5">
    <source>
        <dbReference type="Google" id="ProtNLM"/>
    </source>
</evidence>
<dbReference type="EMBL" id="ML119051">
    <property type="protein sequence ID" value="ROT42749.1"/>
    <property type="molecule type" value="Genomic_DNA"/>
</dbReference>
<sequence length="362" mass="40063">MTILLPCWLFQFLLILSTTGLFSWRLGFTVNDYTEEEGRGHIPGVELVWEILNIALPVISLVLTIYEIIRLLAETLTPWTMLFTHVVKTVCACVSLAADIVMYLERNDRHYTIAGLALDVVLLVIILIPGIYSIRIYRCLAALDDYHHPANTKGFGYNDIEQQKLAANKRLSIRSLSERSLRRLSASSSSDNATDPSDPGSVSRVSSYYTHERDTQFEKYMIERAWARGLGHQSDASLDRRASSSTDRSVASSNLDVVVGGGMVSHGKPEWDNRGRTQSWDCGHVLVAVPEADEAPGDNTVHTDEGEEGDRVALLGGHRRTASNDTKSAGEDNRDDRGTMPGEEQTGLGSPDLGAQKRNRTM</sequence>
<dbReference type="AlphaFoldDB" id="A0A3N2Q7J6"/>
<feature type="region of interest" description="Disordered" evidence="1">
    <location>
        <begin position="314"/>
        <end position="362"/>
    </location>
</feature>
<feature type="region of interest" description="Disordered" evidence="1">
    <location>
        <begin position="233"/>
        <end position="254"/>
    </location>
</feature>
<dbReference type="GeneID" id="39577925"/>
<reference evidence="3 4" key="1">
    <citation type="journal article" date="2018" name="Mol. Ecol.">
        <title>The obligate alkalophilic soda-lake fungus Sodiomyces alkalinus has shifted to a protein diet.</title>
        <authorList>
            <person name="Grum-Grzhimaylo A.A."/>
            <person name="Falkoski D.L."/>
            <person name="van den Heuvel J."/>
            <person name="Valero-Jimenez C.A."/>
            <person name="Min B."/>
            <person name="Choi I.G."/>
            <person name="Lipzen A."/>
            <person name="Daum C.G."/>
            <person name="Aanen D.K."/>
            <person name="Tsang A."/>
            <person name="Henrissat B."/>
            <person name="Bilanenko E.N."/>
            <person name="de Vries R.P."/>
            <person name="van Kan J.A.L."/>
            <person name="Grigoriev I.V."/>
            <person name="Debets A.J.M."/>
        </authorList>
    </citation>
    <scope>NUCLEOTIDE SEQUENCE [LARGE SCALE GENOMIC DNA]</scope>
    <source>
        <strain evidence="3 4">F11</strain>
    </source>
</reference>
<keyword evidence="2" id="KW-0812">Transmembrane</keyword>
<keyword evidence="2" id="KW-1133">Transmembrane helix</keyword>
<name>A0A3N2Q7J6_SODAK</name>
<dbReference type="OrthoDB" id="5211263at2759"/>